<protein>
    <submittedName>
        <fullName evidence="2">Uncharacterized protein</fullName>
    </submittedName>
</protein>
<evidence type="ECO:0000256" key="1">
    <source>
        <dbReference type="SAM" id="SignalP"/>
    </source>
</evidence>
<gene>
    <name evidence="2" type="ORF">K8W01_00030</name>
</gene>
<evidence type="ECO:0000313" key="2">
    <source>
        <dbReference type="EMBL" id="HJE22035.1"/>
    </source>
</evidence>
<proteinExistence type="predicted"/>
<feature type="signal peptide" evidence="1">
    <location>
        <begin position="1"/>
        <end position="20"/>
    </location>
</feature>
<dbReference type="EMBL" id="DYYG01000001">
    <property type="protein sequence ID" value="HJE22035.1"/>
    <property type="molecule type" value="Genomic_DNA"/>
</dbReference>
<sequence>MKIFSLLAAATVLAPSAVLSQTYPVPKLFNRTIDACIESNLFPRSQNKQCSHGAQQLIADTFCLHQNRPRAMSWDSEFTGEFQSSWQLSIRRSSAGEDGKWMPFDKGGAIFTSITCDSGLSDKAAKVQTKDADGTIHINVIINNHLEQNQEQKQDQKQE</sequence>
<accession>A0A921DYN2</accession>
<reference evidence="2" key="1">
    <citation type="journal article" date="2021" name="PeerJ">
        <title>Extensive microbial diversity within the chicken gut microbiome revealed by metagenomics and culture.</title>
        <authorList>
            <person name="Gilroy R."/>
            <person name="Ravi A."/>
            <person name="Getino M."/>
            <person name="Pursley I."/>
            <person name="Horton D.L."/>
            <person name="Alikhan N.F."/>
            <person name="Baker D."/>
            <person name="Gharbi K."/>
            <person name="Hall N."/>
            <person name="Watson M."/>
            <person name="Adriaenssens E.M."/>
            <person name="Foster-Nyarko E."/>
            <person name="Jarju S."/>
            <person name="Secka A."/>
            <person name="Antonio M."/>
            <person name="Oren A."/>
            <person name="Chaudhuri R.R."/>
            <person name="La Ragione R."/>
            <person name="Hildebrand F."/>
            <person name="Pallen M.J."/>
        </authorList>
    </citation>
    <scope>NUCLEOTIDE SEQUENCE</scope>
    <source>
        <strain evidence="2">316</strain>
    </source>
</reference>
<organism evidence="2 3">
    <name type="scientific">Methylorubrum populi</name>
    <dbReference type="NCBI Taxonomy" id="223967"/>
    <lineage>
        <taxon>Bacteria</taxon>
        <taxon>Pseudomonadati</taxon>
        <taxon>Pseudomonadota</taxon>
        <taxon>Alphaproteobacteria</taxon>
        <taxon>Hyphomicrobiales</taxon>
        <taxon>Methylobacteriaceae</taxon>
        <taxon>Methylorubrum</taxon>
    </lineage>
</organism>
<comment type="caution">
    <text evidence="2">The sequence shown here is derived from an EMBL/GenBank/DDBJ whole genome shotgun (WGS) entry which is preliminary data.</text>
</comment>
<dbReference type="AlphaFoldDB" id="A0A921DYN2"/>
<feature type="chain" id="PRO_5037709956" evidence="1">
    <location>
        <begin position="21"/>
        <end position="159"/>
    </location>
</feature>
<evidence type="ECO:0000313" key="3">
    <source>
        <dbReference type="Proteomes" id="UP000742631"/>
    </source>
</evidence>
<name>A0A921DYN2_9HYPH</name>
<reference evidence="2" key="2">
    <citation type="submission" date="2021-09" db="EMBL/GenBank/DDBJ databases">
        <authorList>
            <person name="Gilroy R."/>
        </authorList>
    </citation>
    <scope>NUCLEOTIDE SEQUENCE</scope>
    <source>
        <strain evidence="2">316</strain>
    </source>
</reference>
<keyword evidence="1" id="KW-0732">Signal</keyword>
<dbReference type="Proteomes" id="UP000742631">
    <property type="component" value="Unassembled WGS sequence"/>
</dbReference>